<accession>A0A399F0R7</accession>
<dbReference type="InterPro" id="IPR055875">
    <property type="entry name" value="DUF7452"/>
</dbReference>
<feature type="domain" description="DUF7452" evidence="1">
    <location>
        <begin position="63"/>
        <end position="137"/>
    </location>
</feature>
<dbReference type="RefSeq" id="WP_182482624.1">
    <property type="nucleotide sequence ID" value="NZ_QWLA01000002.1"/>
</dbReference>
<organism evidence="2 3">
    <name type="scientific">Calidithermus roseus</name>
    <dbReference type="NCBI Taxonomy" id="1644118"/>
    <lineage>
        <taxon>Bacteria</taxon>
        <taxon>Thermotogati</taxon>
        <taxon>Deinococcota</taxon>
        <taxon>Deinococci</taxon>
        <taxon>Thermales</taxon>
        <taxon>Thermaceae</taxon>
        <taxon>Calidithermus</taxon>
    </lineage>
</organism>
<sequence>MRGSNLKFFALGSLTVAIGLWAGAVTIPNTFSAGEVISAAKVNANFAALDTAVDSLETAKPVAIRIPAVANQGNCTVVDHPASNNKPNAVLSVTFSRLGAGIVKPVGASYFASSNKWIICANDNSAQIADVEYHVVIFNP</sequence>
<evidence type="ECO:0000313" key="2">
    <source>
        <dbReference type="EMBL" id="RIH89643.1"/>
    </source>
</evidence>
<evidence type="ECO:0000313" key="3">
    <source>
        <dbReference type="Proteomes" id="UP000265341"/>
    </source>
</evidence>
<comment type="caution">
    <text evidence="2">The sequence shown here is derived from an EMBL/GenBank/DDBJ whole genome shotgun (WGS) entry which is preliminary data.</text>
</comment>
<dbReference type="Pfam" id="PF24249">
    <property type="entry name" value="DUF7452"/>
    <property type="match status" value="1"/>
</dbReference>
<dbReference type="EMBL" id="QWLA01000002">
    <property type="protein sequence ID" value="RIH89643.1"/>
    <property type="molecule type" value="Genomic_DNA"/>
</dbReference>
<keyword evidence="3" id="KW-1185">Reference proteome</keyword>
<reference evidence="2 3" key="1">
    <citation type="submission" date="2018-08" db="EMBL/GenBank/DDBJ databases">
        <title>Meiothermus roseus NBRC 110900 genome sequencing project.</title>
        <authorList>
            <person name="Da Costa M.S."/>
            <person name="Albuquerque L."/>
            <person name="Raposo P."/>
            <person name="Froufe H.J.C."/>
            <person name="Barroso C.S."/>
            <person name="Egas C."/>
        </authorList>
    </citation>
    <scope>NUCLEOTIDE SEQUENCE [LARGE SCALE GENOMIC DNA]</scope>
    <source>
        <strain evidence="2 3">NBRC 110900</strain>
    </source>
</reference>
<protein>
    <recommendedName>
        <fullName evidence="1">DUF7452 domain-containing protein</fullName>
    </recommendedName>
</protein>
<name>A0A399F0R7_9DEIN</name>
<dbReference type="Proteomes" id="UP000265341">
    <property type="component" value="Unassembled WGS sequence"/>
</dbReference>
<proteinExistence type="predicted"/>
<evidence type="ECO:0000259" key="1">
    <source>
        <dbReference type="Pfam" id="PF24249"/>
    </source>
</evidence>
<dbReference type="AlphaFoldDB" id="A0A399F0R7"/>
<gene>
    <name evidence="2" type="ORF">Mrose_00232</name>
</gene>